<accession>A0A561Q128</accession>
<dbReference type="PANTHER" id="PTHR46796:SF14">
    <property type="entry name" value="TRANSCRIPTIONAL REGULATORY PROTEIN"/>
    <property type="match status" value="1"/>
</dbReference>
<comment type="caution">
    <text evidence="5">The sequence shown here is derived from an EMBL/GenBank/DDBJ whole genome shotgun (WGS) entry which is preliminary data.</text>
</comment>
<feature type="domain" description="HTH araC/xylS-type" evidence="4">
    <location>
        <begin position="185"/>
        <end position="283"/>
    </location>
</feature>
<gene>
    <name evidence="5" type="ORF">FHW37_11654</name>
</gene>
<dbReference type="PANTHER" id="PTHR46796">
    <property type="entry name" value="HTH-TYPE TRANSCRIPTIONAL ACTIVATOR RHAS-RELATED"/>
    <property type="match status" value="1"/>
</dbReference>
<keyword evidence="2 5" id="KW-0238">DNA-binding</keyword>
<keyword evidence="1" id="KW-0805">Transcription regulation</keyword>
<evidence type="ECO:0000259" key="4">
    <source>
        <dbReference type="PROSITE" id="PS01124"/>
    </source>
</evidence>
<proteinExistence type="predicted"/>
<dbReference type="InterPro" id="IPR009057">
    <property type="entry name" value="Homeodomain-like_sf"/>
</dbReference>
<organism evidence="5 6">
    <name type="scientific">Neorhizobium alkalisoli</name>
    <dbReference type="NCBI Taxonomy" id="528178"/>
    <lineage>
        <taxon>Bacteria</taxon>
        <taxon>Pseudomonadati</taxon>
        <taxon>Pseudomonadota</taxon>
        <taxon>Alphaproteobacteria</taxon>
        <taxon>Hyphomicrobiales</taxon>
        <taxon>Rhizobiaceae</taxon>
        <taxon>Rhizobium/Agrobacterium group</taxon>
        <taxon>Neorhizobium</taxon>
    </lineage>
</organism>
<evidence type="ECO:0000256" key="1">
    <source>
        <dbReference type="ARBA" id="ARBA00023015"/>
    </source>
</evidence>
<dbReference type="InterPro" id="IPR050204">
    <property type="entry name" value="AraC_XylS_family_regulators"/>
</dbReference>
<dbReference type="Gene3D" id="1.10.10.60">
    <property type="entry name" value="Homeodomain-like"/>
    <property type="match status" value="2"/>
</dbReference>
<dbReference type="InterPro" id="IPR018062">
    <property type="entry name" value="HTH_AraC-typ_CS"/>
</dbReference>
<dbReference type="RefSeq" id="WP_246691017.1">
    <property type="nucleotide sequence ID" value="NZ_VIWP01000016.1"/>
</dbReference>
<dbReference type="Proteomes" id="UP000320653">
    <property type="component" value="Unassembled WGS sequence"/>
</dbReference>
<evidence type="ECO:0000313" key="5">
    <source>
        <dbReference type="EMBL" id="TWF44050.1"/>
    </source>
</evidence>
<dbReference type="InterPro" id="IPR018060">
    <property type="entry name" value="HTH_AraC"/>
</dbReference>
<name>A0A561Q128_9HYPH</name>
<keyword evidence="3" id="KW-0804">Transcription</keyword>
<dbReference type="PROSITE" id="PS01124">
    <property type="entry name" value="HTH_ARAC_FAMILY_2"/>
    <property type="match status" value="1"/>
</dbReference>
<evidence type="ECO:0000256" key="3">
    <source>
        <dbReference type="ARBA" id="ARBA00023163"/>
    </source>
</evidence>
<keyword evidence="6" id="KW-1185">Reference proteome</keyword>
<dbReference type="GO" id="GO:0043565">
    <property type="term" value="F:sequence-specific DNA binding"/>
    <property type="evidence" value="ECO:0007669"/>
    <property type="project" value="InterPro"/>
</dbReference>
<dbReference type="SUPFAM" id="SSF46689">
    <property type="entry name" value="Homeodomain-like"/>
    <property type="match status" value="2"/>
</dbReference>
<dbReference type="AlphaFoldDB" id="A0A561Q128"/>
<dbReference type="Pfam" id="PF12833">
    <property type="entry name" value="HTH_18"/>
    <property type="match status" value="1"/>
</dbReference>
<dbReference type="PROSITE" id="PS00041">
    <property type="entry name" value="HTH_ARAC_FAMILY_1"/>
    <property type="match status" value="1"/>
</dbReference>
<dbReference type="SMART" id="SM00342">
    <property type="entry name" value="HTH_ARAC"/>
    <property type="match status" value="1"/>
</dbReference>
<sequence>MSGEELHENVVRVERRFQSWNGVTIVDVHEYTKGEVLHPLLNEGETGIALALDEVGGVTEPRLKPGEACLLDHKPNHMTLVPRGMPLWGHATKELQYSRYALLLFDLGTLEQRFKDDFQAKFFETPRLRFTHRRIHELVRILIGLSDDDQSMTLLGDSLTSAVFALLSSEGTEPIGSGLSDRALSLVVSYIQDQLPKQIELCELAGLAGMSQWHFSRMFKASTGLSPYQWQLDARLKKARHLLLSTDEPVESIAASAGFSDSMHLSRQFRLKFGMPPGIWRKTHRS</sequence>
<evidence type="ECO:0000256" key="2">
    <source>
        <dbReference type="ARBA" id="ARBA00023125"/>
    </source>
</evidence>
<protein>
    <submittedName>
        <fullName evidence="5">AraC-like DNA-binding protein</fullName>
    </submittedName>
</protein>
<dbReference type="EMBL" id="VIWP01000016">
    <property type="protein sequence ID" value="TWF44050.1"/>
    <property type="molecule type" value="Genomic_DNA"/>
</dbReference>
<dbReference type="GO" id="GO:0003700">
    <property type="term" value="F:DNA-binding transcription factor activity"/>
    <property type="evidence" value="ECO:0007669"/>
    <property type="project" value="InterPro"/>
</dbReference>
<evidence type="ECO:0000313" key="6">
    <source>
        <dbReference type="Proteomes" id="UP000320653"/>
    </source>
</evidence>
<reference evidence="5 6" key="1">
    <citation type="submission" date="2019-06" db="EMBL/GenBank/DDBJ databases">
        <title>Sorghum-associated microbial communities from plants grown in Nebraska, USA.</title>
        <authorList>
            <person name="Schachtman D."/>
        </authorList>
    </citation>
    <scope>NUCLEOTIDE SEQUENCE [LARGE SCALE GENOMIC DNA]</scope>
    <source>
        <strain evidence="5 6">1225</strain>
    </source>
</reference>